<sequence>MYTLRDDLDGLRLAEPESPDVWLVFGGRRHRVASPAVYQALFSGAEDIIFSEDIPSITMGPELNDGTCLARPAGSHMIFLVTGRGPVRKYHIPTYESFTDFGFNEGAVIDVPALILEAVELGGELTSAFERTRRAPDTIQIPTQASTTEG</sequence>
<evidence type="ECO:0000313" key="2">
    <source>
        <dbReference type="Proteomes" id="UP001480955"/>
    </source>
</evidence>
<dbReference type="RefSeq" id="WP_350394522.1">
    <property type="nucleotide sequence ID" value="NZ_JBELQE010000062.1"/>
</dbReference>
<reference evidence="1 2" key="1">
    <citation type="submission" date="2024-06" db="EMBL/GenBank/DDBJ databases">
        <authorList>
            <person name="Campbell A.G."/>
        </authorList>
    </citation>
    <scope>NUCLEOTIDE SEQUENCE [LARGE SCALE GENOMIC DNA]</scope>
    <source>
        <strain evidence="1 2">EM12</strain>
    </source>
</reference>
<gene>
    <name evidence="1" type="ORF">ABS772_11180</name>
</gene>
<evidence type="ECO:0000313" key="1">
    <source>
        <dbReference type="EMBL" id="MER2250474.1"/>
    </source>
</evidence>
<organism evidence="1 2">
    <name type="scientific">Methylorubrum podarium</name>
    <dbReference type="NCBI Taxonomy" id="200476"/>
    <lineage>
        <taxon>Bacteria</taxon>
        <taxon>Pseudomonadati</taxon>
        <taxon>Pseudomonadota</taxon>
        <taxon>Alphaproteobacteria</taxon>
        <taxon>Hyphomicrobiales</taxon>
        <taxon>Methylobacteriaceae</taxon>
        <taxon>Methylorubrum</taxon>
    </lineage>
</organism>
<proteinExistence type="predicted"/>
<name>A0ABV1QM41_9HYPH</name>
<comment type="caution">
    <text evidence="1">The sequence shown here is derived from an EMBL/GenBank/DDBJ whole genome shotgun (WGS) entry which is preliminary data.</text>
</comment>
<keyword evidence="2" id="KW-1185">Reference proteome</keyword>
<accession>A0ABV1QM41</accession>
<protein>
    <submittedName>
        <fullName evidence="1">Uncharacterized protein</fullName>
    </submittedName>
</protein>
<dbReference type="Proteomes" id="UP001480955">
    <property type="component" value="Unassembled WGS sequence"/>
</dbReference>
<dbReference type="EMBL" id="JBELQE010000062">
    <property type="protein sequence ID" value="MER2250474.1"/>
    <property type="molecule type" value="Genomic_DNA"/>
</dbReference>